<comment type="caution">
    <text evidence="2">The sequence shown here is derived from an EMBL/GenBank/DDBJ whole genome shotgun (WGS) entry which is preliminary data.</text>
</comment>
<keyword evidence="3" id="KW-1185">Reference proteome</keyword>
<dbReference type="Proteomes" id="UP000821853">
    <property type="component" value="Chromosome 2"/>
</dbReference>
<reference evidence="2 3" key="1">
    <citation type="journal article" date="2020" name="Cell">
        <title>Large-Scale Comparative Analyses of Tick Genomes Elucidate Their Genetic Diversity and Vector Capacities.</title>
        <authorList>
            <consortium name="Tick Genome and Microbiome Consortium (TIGMIC)"/>
            <person name="Jia N."/>
            <person name="Wang J."/>
            <person name="Shi W."/>
            <person name="Du L."/>
            <person name="Sun Y."/>
            <person name="Zhan W."/>
            <person name="Jiang J.F."/>
            <person name="Wang Q."/>
            <person name="Zhang B."/>
            <person name="Ji P."/>
            <person name="Bell-Sakyi L."/>
            <person name="Cui X.M."/>
            <person name="Yuan T.T."/>
            <person name="Jiang B.G."/>
            <person name="Yang W.F."/>
            <person name="Lam T.T."/>
            <person name="Chang Q.C."/>
            <person name="Ding S.J."/>
            <person name="Wang X.J."/>
            <person name="Zhu J.G."/>
            <person name="Ruan X.D."/>
            <person name="Zhao L."/>
            <person name="Wei J.T."/>
            <person name="Ye R.Z."/>
            <person name="Que T.C."/>
            <person name="Du C.H."/>
            <person name="Zhou Y.H."/>
            <person name="Cheng J.X."/>
            <person name="Dai P.F."/>
            <person name="Guo W.B."/>
            <person name="Han X.H."/>
            <person name="Huang E.J."/>
            <person name="Li L.F."/>
            <person name="Wei W."/>
            <person name="Gao Y.C."/>
            <person name="Liu J.Z."/>
            <person name="Shao H.Z."/>
            <person name="Wang X."/>
            <person name="Wang C.C."/>
            <person name="Yang T.C."/>
            <person name="Huo Q.B."/>
            <person name="Li W."/>
            <person name="Chen H.Y."/>
            <person name="Chen S.E."/>
            <person name="Zhou L.G."/>
            <person name="Ni X.B."/>
            <person name="Tian J.H."/>
            <person name="Sheng Y."/>
            <person name="Liu T."/>
            <person name="Pan Y.S."/>
            <person name="Xia L.Y."/>
            <person name="Li J."/>
            <person name="Zhao F."/>
            <person name="Cao W.C."/>
        </authorList>
    </citation>
    <scope>NUCLEOTIDE SEQUENCE [LARGE SCALE GENOMIC DNA]</scope>
    <source>
        <strain evidence="2">HaeL-2018</strain>
    </source>
</reference>
<dbReference type="AlphaFoldDB" id="A0A9J6FRE8"/>
<feature type="compositionally biased region" description="Basic and acidic residues" evidence="1">
    <location>
        <begin position="322"/>
        <end position="334"/>
    </location>
</feature>
<gene>
    <name evidence="2" type="ORF">HPB48_022081</name>
</gene>
<sequence>MPPGAPPPRITTEDEDACIIAAAVQDPFQSAEAIRHTLDLDKRRPKQSYCIPEATFHNFEQERQLQFATQHASWIIDDWDRVIFSDESTFCPRPDQRVAPVKQVLAYGARCHDMALIGAPDELMESPMADDNVIRLSWYQGLMAKAFFYLVQDEGYASRLAEDTFNLENDIALAKMVDAPGDSAALYERVVVKNLLPLPQVLYQMWAHMFVYSSRSRSIYSRHFSIPKAQGEPMLACYALLEPVLGATFAATLMRRHQSISVHKIKTLLQQVQEGILQLLKASPFMTNEMISVVSDKPPHRVIAEAMELWDSGIHPRCSRATQERSGHGTDEVCKSSGQLDDGVKKISGGRGIRCHVGTQFAHVRSAPR</sequence>
<accession>A0A9J6FRE8</accession>
<evidence type="ECO:0000313" key="3">
    <source>
        <dbReference type="Proteomes" id="UP000821853"/>
    </source>
</evidence>
<name>A0A9J6FRE8_HAELO</name>
<protein>
    <submittedName>
        <fullName evidence="2">Uncharacterized protein</fullName>
    </submittedName>
</protein>
<organism evidence="2 3">
    <name type="scientific">Haemaphysalis longicornis</name>
    <name type="common">Bush tick</name>
    <dbReference type="NCBI Taxonomy" id="44386"/>
    <lineage>
        <taxon>Eukaryota</taxon>
        <taxon>Metazoa</taxon>
        <taxon>Ecdysozoa</taxon>
        <taxon>Arthropoda</taxon>
        <taxon>Chelicerata</taxon>
        <taxon>Arachnida</taxon>
        <taxon>Acari</taxon>
        <taxon>Parasitiformes</taxon>
        <taxon>Ixodida</taxon>
        <taxon>Ixodoidea</taxon>
        <taxon>Ixodidae</taxon>
        <taxon>Haemaphysalinae</taxon>
        <taxon>Haemaphysalis</taxon>
    </lineage>
</organism>
<feature type="region of interest" description="Disordered" evidence="1">
    <location>
        <begin position="319"/>
        <end position="338"/>
    </location>
</feature>
<dbReference type="EMBL" id="JABSTR010000004">
    <property type="protein sequence ID" value="KAH9368806.1"/>
    <property type="molecule type" value="Genomic_DNA"/>
</dbReference>
<proteinExistence type="predicted"/>
<evidence type="ECO:0000313" key="2">
    <source>
        <dbReference type="EMBL" id="KAH9368806.1"/>
    </source>
</evidence>
<dbReference type="VEuPathDB" id="VectorBase:HLOH_061128"/>
<evidence type="ECO:0000256" key="1">
    <source>
        <dbReference type="SAM" id="MobiDB-lite"/>
    </source>
</evidence>
<dbReference type="OrthoDB" id="9996331at2759"/>